<reference evidence="2" key="1">
    <citation type="submission" date="2022-08" db="EMBL/GenBank/DDBJ databases">
        <authorList>
            <person name="Gutierrez-Valencia J."/>
        </authorList>
    </citation>
    <scope>NUCLEOTIDE SEQUENCE</scope>
</reference>
<evidence type="ECO:0000256" key="1">
    <source>
        <dbReference type="SAM" id="MobiDB-lite"/>
    </source>
</evidence>
<protein>
    <submittedName>
        <fullName evidence="2">Uncharacterized protein</fullName>
    </submittedName>
</protein>
<accession>A0AAV0M7K1</accession>
<comment type="caution">
    <text evidence="2">The sequence shown here is derived from an EMBL/GenBank/DDBJ whole genome shotgun (WGS) entry which is preliminary data.</text>
</comment>
<proteinExistence type="predicted"/>
<keyword evidence="3" id="KW-1185">Reference proteome</keyword>
<dbReference type="EMBL" id="CAMGYJ010000007">
    <property type="protein sequence ID" value="CAI0441979.1"/>
    <property type="molecule type" value="Genomic_DNA"/>
</dbReference>
<feature type="non-terminal residue" evidence="2">
    <location>
        <position position="1"/>
    </location>
</feature>
<dbReference type="AlphaFoldDB" id="A0AAV0M7K1"/>
<evidence type="ECO:0000313" key="3">
    <source>
        <dbReference type="Proteomes" id="UP001154282"/>
    </source>
</evidence>
<name>A0AAV0M7K1_9ROSI</name>
<organism evidence="2 3">
    <name type="scientific">Linum tenue</name>
    <dbReference type="NCBI Taxonomy" id="586396"/>
    <lineage>
        <taxon>Eukaryota</taxon>
        <taxon>Viridiplantae</taxon>
        <taxon>Streptophyta</taxon>
        <taxon>Embryophyta</taxon>
        <taxon>Tracheophyta</taxon>
        <taxon>Spermatophyta</taxon>
        <taxon>Magnoliopsida</taxon>
        <taxon>eudicotyledons</taxon>
        <taxon>Gunneridae</taxon>
        <taxon>Pentapetalae</taxon>
        <taxon>rosids</taxon>
        <taxon>fabids</taxon>
        <taxon>Malpighiales</taxon>
        <taxon>Linaceae</taxon>
        <taxon>Linum</taxon>
    </lineage>
</organism>
<feature type="compositionally biased region" description="Polar residues" evidence="1">
    <location>
        <begin position="69"/>
        <end position="82"/>
    </location>
</feature>
<gene>
    <name evidence="2" type="ORF">LITE_LOCUS27101</name>
</gene>
<evidence type="ECO:0000313" key="2">
    <source>
        <dbReference type="EMBL" id="CAI0441979.1"/>
    </source>
</evidence>
<sequence length="82" mass="9290">QKTKVHPCRWVICPKRRQTNPVLYNNKVSDCPTGDQYQQRQSRGCCCCCNCGGSLLQKPNSQKGKKSHVSSNVQFLQTNLPH</sequence>
<feature type="region of interest" description="Disordered" evidence="1">
    <location>
        <begin position="59"/>
        <end position="82"/>
    </location>
</feature>
<dbReference type="Proteomes" id="UP001154282">
    <property type="component" value="Unassembled WGS sequence"/>
</dbReference>